<protein>
    <recommendedName>
        <fullName evidence="3">Bacteriophage lambda Replication protein O N-terminal domain-containing protein</fullName>
    </recommendedName>
</protein>
<accession>A0A1Y5F9R4</accession>
<evidence type="ECO:0008006" key="3">
    <source>
        <dbReference type="Google" id="ProtNLM"/>
    </source>
</evidence>
<dbReference type="AlphaFoldDB" id="A0A1Y5F9R4"/>
<proteinExistence type="predicted"/>
<dbReference type="EMBL" id="MAAO01000005">
    <property type="protein sequence ID" value="OUR97940.1"/>
    <property type="molecule type" value="Genomic_DNA"/>
</dbReference>
<name>A0A1Y5F9R4_9BACT</name>
<dbReference type="Proteomes" id="UP000196531">
    <property type="component" value="Unassembled WGS sequence"/>
</dbReference>
<sequence length="141" mass="16499">MVDLHSILAGHTSKNDDSNLPELNDSHGISPSVSEIPDLFFDSILPKFKLSRVEIMVLMYLYRRVWCRPNLYKMHGISQLMSHTDMANNLSLPLEDVYHALRNLEDYSFISTIRSGQYFVRKYFTHENDDNFGQTYDDFEI</sequence>
<evidence type="ECO:0000313" key="1">
    <source>
        <dbReference type="EMBL" id="OUR97940.1"/>
    </source>
</evidence>
<comment type="caution">
    <text evidence="1">The sequence shown here is derived from an EMBL/GenBank/DDBJ whole genome shotgun (WGS) entry which is preliminary data.</text>
</comment>
<evidence type="ECO:0000313" key="2">
    <source>
        <dbReference type="Proteomes" id="UP000196531"/>
    </source>
</evidence>
<reference evidence="2" key="1">
    <citation type="journal article" date="2017" name="Proc. Natl. Acad. Sci. U.S.A.">
        <title>Simulation of Deepwater Horizon oil plume reveals substrate specialization within a complex community of hydrocarbon-degraders.</title>
        <authorList>
            <person name="Hu P."/>
            <person name="Dubinsky E.A."/>
            <person name="Probst A.J."/>
            <person name="Wang J."/>
            <person name="Sieber C.M.K."/>
            <person name="Tom L.M."/>
            <person name="Gardinali P."/>
            <person name="Banfield J.F."/>
            <person name="Atlas R.M."/>
            <person name="Andersen G.L."/>
        </authorList>
    </citation>
    <scope>NUCLEOTIDE SEQUENCE [LARGE SCALE GENOMIC DNA]</scope>
</reference>
<gene>
    <name evidence="1" type="ORF">A9Q84_07020</name>
</gene>
<organism evidence="1 2">
    <name type="scientific">Halobacteriovorax marinus</name>
    <dbReference type="NCBI Taxonomy" id="97084"/>
    <lineage>
        <taxon>Bacteria</taxon>
        <taxon>Pseudomonadati</taxon>
        <taxon>Bdellovibrionota</taxon>
        <taxon>Bacteriovoracia</taxon>
        <taxon>Bacteriovoracales</taxon>
        <taxon>Halobacteriovoraceae</taxon>
        <taxon>Halobacteriovorax</taxon>
    </lineage>
</organism>